<proteinExistence type="predicted"/>
<accession>A0A0A9GIW7</accession>
<protein>
    <submittedName>
        <fullName evidence="2">Uncharacterized protein</fullName>
    </submittedName>
</protein>
<evidence type="ECO:0000313" key="2">
    <source>
        <dbReference type="EMBL" id="JAE22486.1"/>
    </source>
</evidence>
<dbReference type="AlphaFoldDB" id="A0A0A9GIW7"/>
<name>A0A0A9GIW7_ARUDO</name>
<sequence>MAKLRPDPPTLSVKAVDPGWTAEGVDCGVNAFLRHQDSAEERSGCGLPGWSSSGDAEGDRGVEDAAGRGHNRVQSDLIGLFQKKHQPLNLNVSGRKRKTSSDSLPPKHQPYPSKNK</sequence>
<reference evidence="2" key="2">
    <citation type="journal article" date="2015" name="Data Brief">
        <title>Shoot transcriptome of the giant reed, Arundo donax.</title>
        <authorList>
            <person name="Barrero R.A."/>
            <person name="Guerrero F.D."/>
            <person name="Moolhuijzen P."/>
            <person name="Goolsby J.A."/>
            <person name="Tidwell J."/>
            <person name="Bellgard S.E."/>
            <person name="Bellgard M.I."/>
        </authorList>
    </citation>
    <scope>NUCLEOTIDE SEQUENCE</scope>
    <source>
        <tissue evidence="2">Shoot tissue taken approximately 20 cm above the soil surface</tissue>
    </source>
</reference>
<reference evidence="2" key="1">
    <citation type="submission" date="2014-09" db="EMBL/GenBank/DDBJ databases">
        <authorList>
            <person name="Magalhaes I.L.F."/>
            <person name="Oliveira U."/>
            <person name="Santos F.R."/>
            <person name="Vidigal T.H.D.A."/>
            <person name="Brescovit A.D."/>
            <person name="Santos A.J."/>
        </authorList>
    </citation>
    <scope>NUCLEOTIDE SEQUENCE</scope>
    <source>
        <tissue evidence="2">Shoot tissue taken approximately 20 cm above the soil surface</tissue>
    </source>
</reference>
<feature type="region of interest" description="Disordered" evidence="1">
    <location>
        <begin position="39"/>
        <end position="116"/>
    </location>
</feature>
<evidence type="ECO:0000256" key="1">
    <source>
        <dbReference type="SAM" id="MobiDB-lite"/>
    </source>
</evidence>
<feature type="compositionally biased region" description="Basic and acidic residues" evidence="1">
    <location>
        <begin position="57"/>
        <end position="67"/>
    </location>
</feature>
<organism evidence="2">
    <name type="scientific">Arundo donax</name>
    <name type="common">Giant reed</name>
    <name type="synonym">Donax arundinaceus</name>
    <dbReference type="NCBI Taxonomy" id="35708"/>
    <lineage>
        <taxon>Eukaryota</taxon>
        <taxon>Viridiplantae</taxon>
        <taxon>Streptophyta</taxon>
        <taxon>Embryophyta</taxon>
        <taxon>Tracheophyta</taxon>
        <taxon>Spermatophyta</taxon>
        <taxon>Magnoliopsida</taxon>
        <taxon>Liliopsida</taxon>
        <taxon>Poales</taxon>
        <taxon>Poaceae</taxon>
        <taxon>PACMAD clade</taxon>
        <taxon>Arundinoideae</taxon>
        <taxon>Arundineae</taxon>
        <taxon>Arundo</taxon>
    </lineage>
</organism>
<dbReference type="EMBL" id="GBRH01175410">
    <property type="protein sequence ID" value="JAE22486.1"/>
    <property type="molecule type" value="Transcribed_RNA"/>
</dbReference>